<keyword evidence="11" id="KW-0229">DNA integration</keyword>
<dbReference type="SUPFAM" id="SSF50630">
    <property type="entry name" value="Acid proteases"/>
    <property type="match status" value="1"/>
</dbReference>
<dbReference type="GO" id="GO:0003964">
    <property type="term" value="F:RNA-directed DNA polymerase activity"/>
    <property type="evidence" value="ECO:0007669"/>
    <property type="project" value="UniProtKB-KW"/>
</dbReference>
<evidence type="ECO:0000256" key="5">
    <source>
        <dbReference type="ARBA" id="ARBA00022722"/>
    </source>
</evidence>
<dbReference type="GO" id="GO:0003677">
    <property type="term" value="F:DNA binding"/>
    <property type="evidence" value="ECO:0007669"/>
    <property type="project" value="UniProtKB-KW"/>
</dbReference>
<dbReference type="InterPro" id="IPR041588">
    <property type="entry name" value="Integrase_H2C2"/>
</dbReference>
<keyword evidence="14" id="KW-0238">DNA-binding</keyword>
<evidence type="ECO:0000256" key="12">
    <source>
        <dbReference type="ARBA" id="ARBA00022918"/>
    </source>
</evidence>
<name>A0AAQ3U4B9_PASNO</name>
<keyword evidence="5" id="KW-0540">Nuclease</keyword>
<dbReference type="InterPro" id="IPR000477">
    <property type="entry name" value="RT_dom"/>
</dbReference>
<dbReference type="Gene3D" id="3.10.10.10">
    <property type="entry name" value="HIV Type 1 Reverse Transcriptase, subunit A, domain 1"/>
    <property type="match status" value="1"/>
</dbReference>
<feature type="domain" description="Reverse transcriptase" evidence="16">
    <location>
        <begin position="1"/>
        <end position="152"/>
    </location>
</feature>
<keyword evidence="3" id="KW-0808">Transferase</keyword>
<dbReference type="PROSITE" id="PS50878">
    <property type="entry name" value="RT_POL"/>
    <property type="match status" value="1"/>
</dbReference>
<dbReference type="Gene3D" id="3.30.70.270">
    <property type="match status" value="5"/>
</dbReference>
<evidence type="ECO:0000256" key="8">
    <source>
        <dbReference type="ARBA" id="ARBA00022759"/>
    </source>
</evidence>
<dbReference type="InterPro" id="IPR041373">
    <property type="entry name" value="RT_RNaseH"/>
</dbReference>
<dbReference type="PROSITE" id="PS00141">
    <property type="entry name" value="ASP_PROTEASE"/>
    <property type="match status" value="1"/>
</dbReference>
<dbReference type="Gene3D" id="2.40.70.10">
    <property type="entry name" value="Acid Proteases"/>
    <property type="match status" value="1"/>
</dbReference>
<dbReference type="GO" id="GO:0004190">
    <property type="term" value="F:aspartic-type endopeptidase activity"/>
    <property type="evidence" value="ECO:0007669"/>
    <property type="project" value="UniProtKB-KW"/>
</dbReference>
<dbReference type="InterPro" id="IPR021109">
    <property type="entry name" value="Peptidase_aspartic_dom_sf"/>
</dbReference>
<evidence type="ECO:0000256" key="7">
    <source>
        <dbReference type="ARBA" id="ARBA00022750"/>
    </source>
</evidence>
<dbReference type="GO" id="GO:0003887">
    <property type="term" value="F:DNA-directed DNA polymerase activity"/>
    <property type="evidence" value="ECO:0007669"/>
    <property type="project" value="UniProtKB-KW"/>
</dbReference>
<dbReference type="Proteomes" id="UP001341281">
    <property type="component" value="Chromosome 07"/>
</dbReference>
<keyword evidence="7" id="KW-0064">Aspartyl protease</keyword>
<keyword evidence="8" id="KW-0255">Endonuclease</keyword>
<evidence type="ECO:0000256" key="10">
    <source>
        <dbReference type="ARBA" id="ARBA00022842"/>
    </source>
</evidence>
<dbReference type="GO" id="GO:0046872">
    <property type="term" value="F:metal ion binding"/>
    <property type="evidence" value="ECO:0007669"/>
    <property type="project" value="UniProtKB-KW"/>
</dbReference>
<dbReference type="InterPro" id="IPR050951">
    <property type="entry name" value="Retrovirus_Pol_polyprotein"/>
</dbReference>
<evidence type="ECO:0000313" key="18">
    <source>
        <dbReference type="Proteomes" id="UP001341281"/>
    </source>
</evidence>
<dbReference type="InterPro" id="IPR043502">
    <property type="entry name" value="DNA/RNA_pol_sf"/>
</dbReference>
<dbReference type="InterPro" id="IPR043128">
    <property type="entry name" value="Rev_trsase/Diguanyl_cyclase"/>
</dbReference>
<accession>A0AAQ3U4B9</accession>
<dbReference type="EC" id="2.7.7.49" evidence="1"/>
<evidence type="ECO:0000256" key="13">
    <source>
        <dbReference type="ARBA" id="ARBA00022932"/>
    </source>
</evidence>
<keyword evidence="6" id="KW-0479">Metal-binding</keyword>
<reference evidence="17 18" key="1">
    <citation type="submission" date="2024-02" db="EMBL/GenBank/DDBJ databases">
        <title>High-quality chromosome-scale genome assembly of Pensacola bahiagrass (Paspalum notatum Flugge var. saurae).</title>
        <authorList>
            <person name="Vega J.M."/>
            <person name="Podio M."/>
            <person name="Orjuela J."/>
            <person name="Siena L.A."/>
            <person name="Pessino S.C."/>
            <person name="Combes M.C."/>
            <person name="Mariac C."/>
            <person name="Albertini E."/>
            <person name="Pupilli F."/>
            <person name="Ortiz J.P.A."/>
            <person name="Leblanc O."/>
        </authorList>
    </citation>
    <scope>NUCLEOTIDE SEQUENCE [LARGE SCALE GENOMIC DNA]</scope>
    <source>
        <strain evidence="17">R1</strain>
        <tissue evidence="17">Leaf</tissue>
    </source>
</reference>
<evidence type="ECO:0000256" key="4">
    <source>
        <dbReference type="ARBA" id="ARBA00022695"/>
    </source>
</evidence>
<dbReference type="GO" id="GO:0015074">
    <property type="term" value="P:DNA integration"/>
    <property type="evidence" value="ECO:0007669"/>
    <property type="project" value="UniProtKB-KW"/>
</dbReference>
<evidence type="ECO:0000256" key="15">
    <source>
        <dbReference type="ARBA" id="ARBA00023172"/>
    </source>
</evidence>
<sequence length="1287" mass="149039">MCIDYRSLNEMTIKNKYPLPRIDDLFDQLKGAKYFSKIDLRSGYHQLKIREEDIHKTAFVTRYGQYEFTVMPFGLTNAPAYFMNLMNKIFMDGLDKYVIVFIDDILVYSKTIEEHEEHLRKVLEKLRSHQLYAKFSKCEFWLERISYLGHIITAEGVTVDPEKVEAVMEWPQPTNVSEVRSFIGLAGFYRRFIGGFAKIAKPMTALQKKGARFEWTEACEKSFQEPKYSLDIHRDFVIYCDASRQGLGCVLMQDDKVIAYASRQLKDHEQNYPTHDLELAAVVHAPKVWRHYRLATSVRCIPTTRASSTFSPSSTSNPRQRRWLELIKDFDMSIQYHPGKANVVADALSRKAYGKEWIPRNKHLKEDLLKLNMHIVQEPKQGLLAVQPTLVEQIRQDQKADGEIQKAIQRIGTGPVTGLRVDEKGTLWFKNRICVPKTGVTRKIVMEEAHNSAYSIHPGSTKMYLDLKTDYWWKGMKADIARYVARCDVCQRVKAEHQKPAGLLQPLPIPMWKWDEIGMDFVTGLPRTPKGNDAIWVIIDRLTKTAHFLPKQKKRWRSRARPKEAQSRRRVMRMARRRELSFEEGDSVYPKVSPIRGTKRFQVRGKLAPRYVGPYKIVRRIGKVAYKLELPESMRDIHGVFHISQLRKCLKVPDQQVNLAAEELQPDLVYQERPIKILDTVTRKTRTTTTRICRVLWSRHGEEEATWEREDALRKEHPHLRNAREPAGTGIKATVLFDSGASHSFISSSFVEKHNIPTIPLKKPLLTRTPGADIPCQLGCVGVQILLRGVVFTANLIVIKSQDIDVILGMNWLSSHQGVITCKNKTVHLVHPDGTRVFFHVDKPTRDPMNFHVQIQTIHDVPITREYPDVFPDELPGMPPDRDIEFIIDLYPGTPPIAKRPYRMSSKELVELKEQLRDLQEKGFVRPSSSPWGAPVLFVSKKDGSMRMCIDYRSLNEMTIKNKYPLPRIDDLFDQARREQNRLEVRLPSAQDREEDIHKTAFVTRYGQYEFTVMPFGLTNAPAYFMNLMNKIFMDGLDKYVIVFIDDILVYSKTIEEHEEHLRKVLEKLRSHQLYAKFVDPEKVEAVMEWPRPTNVSEVRSFIGLAGFYRRFIGGFAKIAKPMTALRKKGARFEWTEAREKSFQEPKAKLTSAPVLVLPDIHRDFVIYRDASRQGLGCVLMRDDKVIAYASRQLKDHEQNYPTHDLELAAVVHAPKTLSIGNKCEVYTDHKSLKYIFTRLDLNPRQRRWLELIKDFDMSIRYHPGKANVVADALSEKSIWQGVDPKE</sequence>
<keyword evidence="10" id="KW-0460">Magnesium</keyword>
<keyword evidence="2" id="KW-0645">Protease</keyword>
<organism evidence="17 18">
    <name type="scientific">Paspalum notatum var. saurae</name>
    <dbReference type="NCBI Taxonomy" id="547442"/>
    <lineage>
        <taxon>Eukaryota</taxon>
        <taxon>Viridiplantae</taxon>
        <taxon>Streptophyta</taxon>
        <taxon>Embryophyta</taxon>
        <taxon>Tracheophyta</taxon>
        <taxon>Spermatophyta</taxon>
        <taxon>Magnoliopsida</taxon>
        <taxon>Liliopsida</taxon>
        <taxon>Poales</taxon>
        <taxon>Poaceae</taxon>
        <taxon>PACMAD clade</taxon>
        <taxon>Panicoideae</taxon>
        <taxon>Andropogonodae</taxon>
        <taxon>Paspaleae</taxon>
        <taxon>Paspalinae</taxon>
        <taxon>Paspalum</taxon>
    </lineage>
</organism>
<dbReference type="FunFam" id="3.10.10.10:FF:000007">
    <property type="entry name" value="Retrovirus-related Pol polyprotein from transposon 17.6-like Protein"/>
    <property type="match status" value="1"/>
</dbReference>
<evidence type="ECO:0000256" key="9">
    <source>
        <dbReference type="ARBA" id="ARBA00022801"/>
    </source>
</evidence>
<dbReference type="CDD" id="cd09274">
    <property type="entry name" value="RNase_HI_RT_Ty3"/>
    <property type="match status" value="2"/>
</dbReference>
<dbReference type="PANTHER" id="PTHR37984">
    <property type="entry name" value="PROTEIN CBG26694"/>
    <property type="match status" value="1"/>
</dbReference>
<dbReference type="SUPFAM" id="SSF56672">
    <property type="entry name" value="DNA/RNA polymerases"/>
    <property type="match status" value="2"/>
</dbReference>
<keyword evidence="15" id="KW-0233">DNA recombination</keyword>
<keyword evidence="9" id="KW-0378">Hydrolase</keyword>
<keyword evidence="18" id="KW-1185">Reference proteome</keyword>
<dbReference type="PANTHER" id="PTHR37984:SF5">
    <property type="entry name" value="PROTEIN NYNRIN-LIKE"/>
    <property type="match status" value="1"/>
</dbReference>
<dbReference type="EMBL" id="CP144751">
    <property type="protein sequence ID" value="WVZ85110.1"/>
    <property type="molecule type" value="Genomic_DNA"/>
</dbReference>
<dbReference type="Pfam" id="PF24626">
    <property type="entry name" value="SH3_Tf2-1"/>
    <property type="match status" value="1"/>
</dbReference>
<dbReference type="GO" id="GO:0006310">
    <property type="term" value="P:DNA recombination"/>
    <property type="evidence" value="ECO:0007669"/>
    <property type="project" value="UniProtKB-KW"/>
</dbReference>
<evidence type="ECO:0000313" key="17">
    <source>
        <dbReference type="EMBL" id="WVZ85110.1"/>
    </source>
</evidence>
<keyword evidence="4" id="KW-0548">Nucleotidyltransferase</keyword>
<dbReference type="GO" id="GO:0006508">
    <property type="term" value="P:proteolysis"/>
    <property type="evidence" value="ECO:0007669"/>
    <property type="project" value="UniProtKB-KW"/>
</dbReference>
<evidence type="ECO:0000256" key="6">
    <source>
        <dbReference type="ARBA" id="ARBA00022723"/>
    </source>
</evidence>
<proteinExistence type="predicted"/>
<dbReference type="Gene3D" id="1.10.340.70">
    <property type="match status" value="1"/>
</dbReference>
<evidence type="ECO:0000256" key="14">
    <source>
        <dbReference type="ARBA" id="ARBA00023125"/>
    </source>
</evidence>
<protein>
    <recommendedName>
        <fullName evidence="1">RNA-directed DNA polymerase</fullName>
        <ecNumber evidence="1">2.7.7.49</ecNumber>
    </recommendedName>
</protein>
<evidence type="ECO:0000259" key="16">
    <source>
        <dbReference type="PROSITE" id="PS50878"/>
    </source>
</evidence>
<dbReference type="Pfam" id="PF08284">
    <property type="entry name" value="RVP_2"/>
    <property type="match status" value="1"/>
</dbReference>
<dbReference type="Pfam" id="PF17921">
    <property type="entry name" value="Integrase_H2C2"/>
    <property type="match status" value="1"/>
</dbReference>
<keyword evidence="12" id="KW-0695">RNA-directed DNA polymerase</keyword>
<evidence type="ECO:0000256" key="3">
    <source>
        <dbReference type="ARBA" id="ARBA00022679"/>
    </source>
</evidence>
<dbReference type="Pfam" id="PF17917">
    <property type="entry name" value="RT_RNaseH"/>
    <property type="match status" value="2"/>
</dbReference>
<dbReference type="FunFam" id="3.30.70.270:FF:000020">
    <property type="entry name" value="Transposon Tf2-6 polyprotein-like Protein"/>
    <property type="match status" value="2"/>
</dbReference>
<evidence type="ECO:0000256" key="1">
    <source>
        <dbReference type="ARBA" id="ARBA00012493"/>
    </source>
</evidence>
<dbReference type="InterPro" id="IPR056924">
    <property type="entry name" value="SH3_Tf2-1"/>
</dbReference>
<evidence type="ECO:0000256" key="2">
    <source>
        <dbReference type="ARBA" id="ARBA00022670"/>
    </source>
</evidence>
<dbReference type="InterPro" id="IPR001969">
    <property type="entry name" value="Aspartic_peptidase_AS"/>
</dbReference>
<dbReference type="CDD" id="cd00303">
    <property type="entry name" value="retropepsin_like"/>
    <property type="match status" value="1"/>
</dbReference>
<gene>
    <name evidence="17" type="ORF">U9M48_032065</name>
</gene>
<dbReference type="Pfam" id="PF00078">
    <property type="entry name" value="RVT_1"/>
    <property type="match status" value="2"/>
</dbReference>
<dbReference type="CDD" id="cd01647">
    <property type="entry name" value="RT_LTR"/>
    <property type="match status" value="2"/>
</dbReference>
<keyword evidence="13" id="KW-0239">DNA-directed DNA polymerase</keyword>
<dbReference type="GO" id="GO:0004519">
    <property type="term" value="F:endonuclease activity"/>
    <property type="evidence" value="ECO:0007669"/>
    <property type="project" value="UniProtKB-KW"/>
</dbReference>
<evidence type="ECO:0000256" key="11">
    <source>
        <dbReference type="ARBA" id="ARBA00022908"/>
    </source>
</evidence>